<accession>A0A0D3KT84</accession>
<dbReference type="Proteomes" id="UP000013827">
    <property type="component" value="Unassembled WGS sequence"/>
</dbReference>
<dbReference type="GO" id="GO:0006412">
    <property type="term" value="P:translation"/>
    <property type="evidence" value="ECO:0007669"/>
    <property type="project" value="InterPro"/>
</dbReference>
<protein>
    <recommendedName>
        <fullName evidence="4">60S ribosomal protein L18a</fullName>
    </recommendedName>
</protein>
<keyword evidence="7" id="KW-1185">Reference proteome</keyword>
<dbReference type="FunFam" id="3.10.20.10:FF:000001">
    <property type="entry name" value="60S ribosomal protein L18a"/>
    <property type="match status" value="1"/>
</dbReference>
<dbReference type="eggNOG" id="KOG0829">
    <property type="taxonomic scope" value="Eukaryota"/>
</dbReference>
<proteinExistence type="inferred from homology"/>
<dbReference type="GO" id="GO:0005840">
    <property type="term" value="C:ribosome"/>
    <property type="evidence" value="ECO:0007669"/>
    <property type="project" value="UniProtKB-KW"/>
</dbReference>
<dbReference type="GO" id="GO:0003735">
    <property type="term" value="F:structural constituent of ribosome"/>
    <property type="evidence" value="ECO:0007669"/>
    <property type="project" value="InterPro"/>
</dbReference>
<dbReference type="STRING" id="2903.R1FZM9"/>
<dbReference type="InterPro" id="IPR021138">
    <property type="entry name" value="Ribosomal_eL20_eukaryotes"/>
</dbReference>
<evidence type="ECO:0000256" key="4">
    <source>
        <dbReference type="PIRNR" id="PIRNR002190"/>
    </source>
</evidence>
<dbReference type="RefSeq" id="XP_005791398.1">
    <property type="nucleotide sequence ID" value="XM_005791341.1"/>
</dbReference>
<evidence type="ECO:0000256" key="1">
    <source>
        <dbReference type="ARBA" id="ARBA00009362"/>
    </source>
</evidence>
<dbReference type="KEGG" id="ehx:EMIHUDRAFT_420028"/>
<dbReference type="GeneID" id="17284239"/>
<evidence type="ECO:0000256" key="3">
    <source>
        <dbReference type="ARBA" id="ARBA00023274"/>
    </source>
</evidence>
<dbReference type="PaxDb" id="2903-EOD38969"/>
<reference evidence="7" key="1">
    <citation type="journal article" date="2013" name="Nature">
        <title>Pan genome of the phytoplankton Emiliania underpins its global distribution.</title>
        <authorList>
            <person name="Read B.A."/>
            <person name="Kegel J."/>
            <person name="Klute M.J."/>
            <person name="Kuo A."/>
            <person name="Lefebvre S.C."/>
            <person name="Maumus F."/>
            <person name="Mayer C."/>
            <person name="Miller J."/>
            <person name="Monier A."/>
            <person name="Salamov A."/>
            <person name="Young J."/>
            <person name="Aguilar M."/>
            <person name="Claverie J.M."/>
            <person name="Frickenhaus S."/>
            <person name="Gonzalez K."/>
            <person name="Herman E.K."/>
            <person name="Lin Y.C."/>
            <person name="Napier J."/>
            <person name="Ogata H."/>
            <person name="Sarno A.F."/>
            <person name="Shmutz J."/>
            <person name="Schroeder D."/>
            <person name="de Vargas C."/>
            <person name="Verret F."/>
            <person name="von Dassow P."/>
            <person name="Valentin K."/>
            <person name="Van de Peer Y."/>
            <person name="Wheeler G."/>
            <person name="Dacks J.B."/>
            <person name="Delwiche C.F."/>
            <person name="Dyhrman S.T."/>
            <person name="Glockner G."/>
            <person name="John U."/>
            <person name="Richards T."/>
            <person name="Worden A.Z."/>
            <person name="Zhang X."/>
            <person name="Grigoriev I.V."/>
            <person name="Allen A.E."/>
            <person name="Bidle K."/>
            <person name="Borodovsky M."/>
            <person name="Bowler C."/>
            <person name="Brownlee C."/>
            <person name="Cock J.M."/>
            <person name="Elias M."/>
            <person name="Gladyshev V.N."/>
            <person name="Groth M."/>
            <person name="Guda C."/>
            <person name="Hadaegh A."/>
            <person name="Iglesias-Rodriguez M.D."/>
            <person name="Jenkins J."/>
            <person name="Jones B.M."/>
            <person name="Lawson T."/>
            <person name="Leese F."/>
            <person name="Lindquist E."/>
            <person name="Lobanov A."/>
            <person name="Lomsadze A."/>
            <person name="Malik S.B."/>
            <person name="Marsh M.E."/>
            <person name="Mackinder L."/>
            <person name="Mock T."/>
            <person name="Mueller-Roeber B."/>
            <person name="Pagarete A."/>
            <person name="Parker M."/>
            <person name="Probert I."/>
            <person name="Quesneville H."/>
            <person name="Raines C."/>
            <person name="Rensing S.A."/>
            <person name="Riano-Pachon D.M."/>
            <person name="Richier S."/>
            <person name="Rokitta S."/>
            <person name="Shiraiwa Y."/>
            <person name="Soanes D.M."/>
            <person name="van der Giezen M."/>
            <person name="Wahlund T.M."/>
            <person name="Williams B."/>
            <person name="Wilson W."/>
            <person name="Wolfe G."/>
            <person name="Wurch L.L."/>
        </authorList>
    </citation>
    <scope>NUCLEOTIDE SEQUENCE</scope>
</reference>
<evidence type="ECO:0000313" key="6">
    <source>
        <dbReference type="EnsemblProtists" id="EOD38969"/>
    </source>
</evidence>
<dbReference type="AlphaFoldDB" id="A0A0D3KT84"/>
<dbReference type="SUPFAM" id="SSF160374">
    <property type="entry name" value="RplX-like"/>
    <property type="match status" value="1"/>
</dbReference>
<dbReference type="InterPro" id="IPR028877">
    <property type="entry name" value="Ribosomal_eL20"/>
</dbReference>
<comment type="similarity">
    <text evidence="1 4">Belongs to the eukaryotic ribosomal protein eL20 family.</text>
</comment>
<keyword evidence="3 4" id="KW-0687">Ribonucleoprotein</keyword>
<dbReference type="EnsemblProtists" id="EOD38969">
    <property type="protein sequence ID" value="EOD38969"/>
    <property type="gene ID" value="EMIHUDRAFT_420028"/>
</dbReference>
<dbReference type="PANTHER" id="PTHR10052">
    <property type="entry name" value="60S RIBOSOMAL PROTEIN L18A"/>
    <property type="match status" value="1"/>
</dbReference>
<feature type="domain" description="Large ribosomal subunit protein eL20" evidence="5">
    <location>
        <begin position="16"/>
        <end position="141"/>
    </location>
</feature>
<dbReference type="InterPro" id="IPR023573">
    <property type="entry name" value="Ribosomal_eL20_dom"/>
</dbReference>
<organism evidence="6 7">
    <name type="scientific">Emiliania huxleyi (strain CCMP1516)</name>
    <dbReference type="NCBI Taxonomy" id="280463"/>
    <lineage>
        <taxon>Eukaryota</taxon>
        <taxon>Haptista</taxon>
        <taxon>Haptophyta</taxon>
        <taxon>Prymnesiophyceae</taxon>
        <taxon>Isochrysidales</taxon>
        <taxon>Noelaerhabdaceae</taxon>
        <taxon>Emiliania</taxon>
    </lineage>
</organism>
<reference evidence="6" key="2">
    <citation type="submission" date="2024-10" db="UniProtKB">
        <authorList>
            <consortium name="EnsemblProtists"/>
        </authorList>
    </citation>
    <scope>IDENTIFICATION</scope>
</reference>
<dbReference type="PIRSF" id="PIRSF002190">
    <property type="entry name" value="Ribosomal_L18a"/>
    <property type="match status" value="1"/>
</dbReference>
<dbReference type="Pfam" id="PF01775">
    <property type="entry name" value="Ribosomal_L18A"/>
    <property type="match status" value="1"/>
</dbReference>
<dbReference type="GO" id="GO:1990904">
    <property type="term" value="C:ribonucleoprotein complex"/>
    <property type="evidence" value="ECO:0007669"/>
    <property type="project" value="UniProtKB-KW"/>
</dbReference>
<evidence type="ECO:0000313" key="7">
    <source>
        <dbReference type="Proteomes" id="UP000013827"/>
    </source>
</evidence>
<dbReference type="HOGENOM" id="CLU_080773_1_1_1"/>
<name>A0A0D3KT84_EMIH1</name>
<keyword evidence="2 4" id="KW-0689">Ribosomal protein</keyword>
<evidence type="ECO:0000259" key="5">
    <source>
        <dbReference type="Pfam" id="PF01775"/>
    </source>
</evidence>
<dbReference type="Gene3D" id="3.10.20.10">
    <property type="match status" value="2"/>
</dbReference>
<sequence>MGSGKASLPALPTGQQQYMVVGRFVPNAKYGEAAPMCKVYRMKLFAKNLVCARSRFWYFMGRLCRVKKANGQIISVNQIHEKKPLRVKNFGFWFRYESRTGTHNAYKEFRALKLTDAVNQLYQDMAGRSRAKSSAIQILKTAELKPSECKRPVIKQMHSKTLKFPLPHRVPTTAKAYKTTFKAARPNTYY</sequence>
<dbReference type="OMA" id="CIFAKND"/>
<evidence type="ECO:0000256" key="2">
    <source>
        <dbReference type="ARBA" id="ARBA00022980"/>
    </source>
</evidence>
<dbReference type="HAMAP" id="MF_00273">
    <property type="entry name" value="Ribosomal_eL20"/>
    <property type="match status" value="1"/>
</dbReference>